<dbReference type="GO" id="GO:0000139">
    <property type="term" value="C:Golgi membrane"/>
    <property type="evidence" value="ECO:0007669"/>
    <property type="project" value="InterPro"/>
</dbReference>
<feature type="transmembrane region" description="Helical" evidence="6">
    <location>
        <begin position="145"/>
        <end position="167"/>
    </location>
</feature>
<sequence>MMKLFTTNWHRIFFITYILLFVIQSQLIKLIHVDTATSNYMMMVSTTTIHPTTIVLATEILKLLLAISIYVKDNDFRYIPNELFGHNRLLLLSCIPAILYCIVNNLQFINMSHYDPVTYSVWMQCRLIATGIVYQFVFKRYLNRIQWLSLTLLTIGCIFKQFDHINWSLFDSWFRTFEFHVQLPDRYIILVIVQILCSTIGGVYNEYLIKESQASVHLMMQNIYNYILSIGFNLLFIFTMIPSDHGQRWRIMNLIVFDDYQQNFWFFILIINNALCGMAASIFLSQFNSIMKVFATGCHLILVTFISYWLLNVAVNLFTFTSIIIVSFSIYLYVKNPVISINNNNNNDKIRAN</sequence>
<comment type="subcellular location">
    <subcellularLocation>
        <location evidence="1">Membrane</location>
        <topology evidence="1">Multi-pass membrane protein</topology>
    </subcellularLocation>
</comment>
<dbReference type="AlphaFoldDB" id="A0A922L0B7"/>
<dbReference type="Pfam" id="PF04142">
    <property type="entry name" value="Nuc_sug_transp"/>
    <property type="match status" value="1"/>
</dbReference>
<reference evidence="7" key="1">
    <citation type="submission" date="2013-05" db="EMBL/GenBank/DDBJ databases">
        <authorList>
            <person name="Yim A.K.Y."/>
            <person name="Chan T.F."/>
            <person name="Ji K.M."/>
            <person name="Liu X.Y."/>
            <person name="Zhou J.W."/>
            <person name="Li R.Q."/>
            <person name="Yang K.Y."/>
            <person name="Li J."/>
            <person name="Li M."/>
            <person name="Law P.T.W."/>
            <person name="Wu Y.L."/>
            <person name="Cai Z.L."/>
            <person name="Qin H."/>
            <person name="Bao Y."/>
            <person name="Leung R.K.K."/>
            <person name="Ng P.K.S."/>
            <person name="Zou J."/>
            <person name="Zhong X.J."/>
            <person name="Ran P.X."/>
            <person name="Zhong N.S."/>
            <person name="Liu Z.G."/>
            <person name="Tsui S.K.W."/>
        </authorList>
    </citation>
    <scope>NUCLEOTIDE SEQUENCE</scope>
    <source>
        <strain evidence="7">Derf</strain>
        <tissue evidence="7">Whole organism</tissue>
    </source>
</reference>
<keyword evidence="8" id="KW-1185">Reference proteome</keyword>
<feature type="transmembrane region" description="Helical" evidence="6">
    <location>
        <begin position="224"/>
        <end position="243"/>
    </location>
</feature>
<feature type="transmembrane region" description="Helical" evidence="6">
    <location>
        <begin position="317"/>
        <end position="334"/>
    </location>
</feature>
<comment type="caution">
    <text evidence="7">The sequence shown here is derived from an EMBL/GenBank/DDBJ whole genome shotgun (WGS) entry which is preliminary data.</text>
</comment>
<feature type="transmembrane region" description="Helical" evidence="6">
    <location>
        <begin position="263"/>
        <end position="284"/>
    </location>
</feature>
<evidence type="ECO:0000256" key="1">
    <source>
        <dbReference type="ARBA" id="ARBA00004141"/>
    </source>
</evidence>
<accession>A0A922L0B7</accession>
<evidence type="ECO:0000256" key="3">
    <source>
        <dbReference type="ARBA" id="ARBA00022692"/>
    </source>
</evidence>
<evidence type="ECO:0000313" key="7">
    <source>
        <dbReference type="EMBL" id="KAH9501721.1"/>
    </source>
</evidence>
<evidence type="ECO:0000313" key="8">
    <source>
        <dbReference type="Proteomes" id="UP000790347"/>
    </source>
</evidence>
<keyword evidence="4 6" id="KW-1133">Transmembrane helix</keyword>
<keyword evidence="2" id="KW-0813">Transport</keyword>
<feature type="transmembrane region" description="Helical" evidence="6">
    <location>
        <begin position="121"/>
        <end position="138"/>
    </location>
</feature>
<dbReference type="InterPro" id="IPR007271">
    <property type="entry name" value="Nuc_sug_transpt"/>
</dbReference>
<dbReference type="EMBL" id="ASGP02000006">
    <property type="protein sequence ID" value="KAH9501721.1"/>
    <property type="molecule type" value="Genomic_DNA"/>
</dbReference>
<organism evidence="7 8">
    <name type="scientific">Dermatophagoides farinae</name>
    <name type="common">American house dust mite</name>
    <dbReference type="NCBI Taxonomy" id="6954"/>
    <lineage>
        <taxon>Eukaryota</taxon>
        <taxon>Metazoa</taxon>
        <taxon>Ecdysozoa</taxon>
        <taxon>Arthropoda</taxon>
        <taxon>Chelicerata</taxon>
        <taxon>Arachnida</taxon>
        <taxon>Acari</taxon>
        <taxon>Acariformes</taxon>
        <taxon>Sarcoptiformes</taxon>
        <taxon>Astigmata</taxon>
        <taxon>Psoroptidia</taxon>
        <taxon>Analgoidea</taxon>
        <taxon>Pyroglyphidae</taxon>
        <taxon>Dermatophagoidinae</taxon>
        <taxon>Dermatophagoides</taxon>
    </lineage>
</organism>
<dbReference type="Proteomes" id="UP000790347">
    <property type="component" value="Unassembled WGS sequence"/>
</dbReference>
<evidence type="ECO:0000256" key="2">
    <source>
        <dbReference type="ARBA" id="ARBA00022597"/>
    </source>
</evidence>
<evidence type="ECO:0000256" key="5">
    <source>
        <dbReference type="ARBA" id="ARBA00023136"/>
    </source>
</evidence>
<gene>
    <name evidence="7" type="ORF">DERF_012545</name>
</gene>
<name>A0A922L0B7_DERFA</name>
<keyword evidence="2" id="KW-0762">Sugar transport</keyword>
<proteinExistence type="predicted"/>
<evidence type="ECO:0000256" key="6">
    <source>
        <dbReference type="SAM" id="Phobius"/>
    </source>
</evidence>
<evidence type="ECO:0000256" key="4">
    <source>
        <dbReference type="ARBA" id="ARBA00022989"/>
    </source>
</evidence>
<keyword evidence="5 6" id="KW-0472">Membrane</keyword>
<reference evidence="7" key="2">
    <citation type="journal article" date="2022" name="Res Sq">
        <title>Comparative Genomics Reveals Insights into the Divergent Evolution of Astigmatic Mites and Household Pest Adaptations.</title>
        <authorList>
            <person name="Xiong Q."/>
            <person name="Wan A.T.-Y."/>
            <person name="Liu X.-Y."/>
            <person name="Fung C.S.-H."/>
            <person name="Xiao X."/>
            <person name="Malainual N."/>
            <person name="Hou J."/>
            <person name="Wang L."/>
            <person name="Wang M."/>
            <person name="Yang K."/>
            <person name="Cui Y."/>
            <person name="Leung E."/>
            <person name="Nong W."/>
            <person name="Shin S.-K."/>
            <person name="Au S."/>
            <person name="Jeong K.Y."/>
            <person name="Chew F.T."/>
            <person name="Hui J."/>
            <person name="Leung T.F."/>
            <person name="Tungtrongchitr A."/>
            <person name="Zhong N."/>
            <person name="Liu Z."/>
            <person name="Tsui S."/>
        </authorList>
    </citation>
    <scope>NUCLEOTIDE SEQUENCE</scope>
    <source>
        <strain evidence="7">Derf</strain>
        <tissue evidence="7">Whole organism</tissue>
    </source>
</reference>
<keyword evidence="3 6" id="KW-0812">Transmembrane</keyword>
<feature type="transmembrane region" description="Helical" evidence="6">
    <location>
        <begin position="293"/>
        <end position="311"/>
    </location>
</feature>
<dbReference type="PANTHER" id="PTHR10231">
    <property type="entry name" value="NUCLEOTIDE-SUGAR TRANSMEMBRANE TRANSPORTER"/>
    <property type="match status" value="1"/>
</dbReference>
<feature type="transmembrane region" description="Helical" evidence="6">
    <location>
        <begin position="12"/>
        <end position="28"/>
    </location>
</feature>
<dbReference type="GO" id="GO:0015165">
    <property type="term" value="F:pyrimidine nucleotide-sugar transmembrane transporter activity"/>
    <property type="evidence" value="ECO:0007669"/>
    <property type="project" value="InterPro"/>
</dbReference>
<feature type="transmembrane region" description="Helical" evidence="6">
    <location>
        <begin position="89"/>
        <end position="109"/>
    </location>
</feature>
<feature type="transmembrane region" description="Helical" evidence="6">
    <location>
        <begin position="48"/>
        <end position="69"/>
    </location>
</feature>
<feature type="transmembrane region" description="Helical" evidence="6">
    <location>
        <begin position="187"/>
        <end position="204"/>
    </location>
</feature>
<protein>
    <submittedName>
        <fullName evidence="7">Uncharacterized protein</fullName>
    </submittedName>
</protein>